<feature type="transmembrane region" description="Helical" evidence="18">
    <location>
        <begin position="344"/>
        <end position="367"/>
    </location>
</feature>
<evidence type="ECO:0000256" key="15">
    <source>
        <dbReference type="ARBA" id="ARBA00023180"/>
    </source>
</evidence>
<evidence type="ECO:0000256" key="3">
    <source>
        <dbReference type="ARBA" id="ARBA00004279"/>
    </source>
</evidence>
<evidence type="ECO:0000313" key="21">
    <source>
        <dbReference type="Proteomes" id="UP000694416"/>
    </source>
</evidence>
<evidence type="ECO:0000256" key="12">
    <source>
        <dbReference type="ARBA" id="ARBA00022989"/>
    </source>
</evidence>
<proteinExistence type="inferred from homology"/>
<keyword evidence="15" id="KW-0325">Glycoprotein</keyword>
<dbReference type="GO" id="GO:0016012">
    <property type="term" value="C:sarcoglycan complex"/>
    <property type="evidence" value="ECO:0007669"/>
    <property type="project" value="InterPro"/>
</dbReference>
<keyword evidence="10 18" id="KW-0812">Transmembrane</keyword>
<evidence type="ECO:0000256" key="11">
    <source>
        <dbReference type="ARBA" id="ARBA00022843"/>
    </source>
</evidence>
<dbReference type="PANTHER" id="PTHR10132">
    <property type="entry name" value="ALPHA-/EPSILON-SARCOGLYCAN FAMILY MEMBER"/>
    <property type="match status" value="1"/>
</dbReference>
<evidence type="ECO:0000256" key="9">
    <source>
        <dbReference type="ARBA" id="ARBA00022490"/>
    </source>
</evidence>
<accession>A0A8C9IBH7</accession>
<dbReference type="GO" id="GO:0005856">
    <property type="term" value="C:cytoskeleton"/>
    <property type="evidence" value="ECO:0007669"/>
    <property type="project" value="UniProtKB-SubCell"/>
</dbReference>
<evidence type="ECO:0000256" key="10">
    <source>
        <dbReference type="ARBA" id="ARBA00022692"/>
    </source>
</evidence>
<comment type="subcellular location">
    <subcellularLocation>
        <location evidence="4">Cell membrane</location>
        <location evidence="4">Sarcolemma</location>
        <topology evidence="4">Single-pass membrane protein</topology>
    </subcellularLocation>
    <subcellularLocation>
        <location evidence="3">Cell projection</location>
        <location evidence="3">Dendrite</location>
    </subcellularLocation>
    <subcellularLocation>
        <location evidence="2">Cytoplasm</location>
        <location evidence="2">Cytoskeleton</location>
    </subcellularLocation>
    <subcellularLocation>
        <location evidence="5">Golgi apparatus</location>
    </subcellularLocation>
</comment>
<evidence type="ECO:0000259" key="19">
    <source>
        <dbReference type="SMART" id="SM00736"/>
    </source>
</evidence>
<gene>
    <name evidence="20" type="primary">SGCE</name>
</gene>
<keyword evidence="13" id="KW-0333">Golgi apparatus</keyword>
<dbReference type="Pfam" id="PF20989">
    <property type="entry name" value="Sarcoglycan_2_C"/>
    <property type="match status" value="1"/>
</dbReference>
<dbReference type="SMART" id="SM00736">
    <property type="entry name" value="CADG"/>
    <property type="match status" value="1"/>
</dbReference>
<dbReference type="GO" id="GO:0030425">
    <property type="term" value="C:dendrite"/>
    <property type="evidence" value="ECO:0007669"/>
    <property type="project" value="UniProtKB-SubCell"/>
</dbReference>
<evidence type="ECO:0000256" key="16">
    <source>
        <dbReference type="ARBA" id="ARBA00023212"/>
    </source>
</evidence>
<dbReference type="Pfam" id="PF05510">
    <property type="entry name" value="Sarcoglycan_2"/>
    <property type="match status" value="1"/>
</dbReference>
<evidence type="ECO:0000256" key="1">
    <source>
        <dbReference type="ARBA" id="ARBA00002860"/>
    </source>
</evidence>
<evidence type="ECO:0000256" key="8">
    <source>
        <dbReference type="ARBA" id="ARBA00022475"/>
    </source>
</evidence>
<evidence type="ECO:0000313" key="20">
    <source>
        <dbReference type="Ensembl" id="ENSPTEP00000033354.1"/>
    </source>
</evidence>
<evidence type="ECO:0000256" key="5">
    <source>
        <dbReference type="ARBA" id="ARBA00004555"/>
    </source>
</evidence>
<keyword evidence="12 18" id="KW-1133">Transmembrane helix</keyword>
<protein>
    <recommendedName>
        <fullName evidence="7">Epsilon-sarcoglycan</fullName>
    </recommendedName>
</protein>
<keyword evidence="9" id="KW-0963">Cytoplasm</keyword>
<keyword evidence="16" id="KW-0206">Cytoskeleton</keyword>
<reference evidence="20" key="2">
    <citation type="submission" date="2025-09" db="UniProtKB">
        <authorList>
            <consortium name="Ensembl"/>
        </authorList>
    </citation>
    <scope>IDENTIFICATION</scope>
</reference>
<dbReference type="GO" id="GO:0042383">
    <property type="term" value="C:sarcolemma"/>
    <property type="evidence" value="ECO:0007669"/>
    <property type="project" value="UniProtKB-SubCell"/>
</dbReference>
<evidence type="ECO:0000256" key="18">
    <source>
        <dbReference type="SAM" id="Phobius"/>
    </source>
</evidence>
<dbReference type="GO" id="GO:0005794">
    <property type="term" value="C:Golgi apparatus"/>
    <property type="evidence" value="ECO:0007669"/>
    <property type="project" value="UniProtKB-SubCell"/>
</dbReference>
<reference evidence="20" key="1">
    <citation type="submission" date="2025-08" db="UniProtKB">
        <authorList>
            <consortium name="Ensembl"/>
        </authorList>
    </citation>
    <scope>IDENTIFICATION</scope>
</reference>
<sequence>MQLPRWWELGDPCAWTGQGRGTRRMSPATTGTFLLTVYTIFSKVHSDRNVYPSAGVLFVHVLEREYFKGEFPPYPKPGEISNDPITFNTNLMGYPDRPGWLRYIQRTPYSDGVLYGSPTAENVGKPTIIEITAYNRRTFETARHNLIINIMSAEDGVLLLSPRLECSGAISANCNLRLLGSDFPLPYQAEFFIKNMNVEEMLASEVLGDFLGAVKNVWQPERLNAINITSALDRGGRVPLPINDLKEGVYVMVGADVPFSSCLREVENPQNQLRCSQEMEPVITCDKKFRTQFYIDWCKISLVDKTKQVSTYQEVIRGEGILPDGGEYKPPSDSLKSRDYYTDFLITLAVPSAVALVLFLVLAYIMCCRREGVEKRNMQTPDIQLVHHSAIQKSTKELRDMSKNREIAWPLSTLPVFHPVTGEIIPPLHTDNYDSTNMPLMQTQQNLPHQTQIPQQQTTGDFRLTTFQRFEVNGIPEERKLTEAMNL</sequence>
<keyword evidence="11" id="KW-0832">Ubl conjugation</keyword>
<dbReference type="Ensembl" id="ENSPTET00000045711.1">
    <property type="protein sequence ID" value="ENSPTEP00000033354.1"/>
    <property type="gene ID" value="ENSPTEG00000031506.1"/>
</dbReference>
<dbReference type="PANTHER" id="PTHR10132:SF17">
    <property type="entry name" value="EPSILON-SARCOGLYCAN"/>
    <property type="match status" value="1"/>
</dbReference>
<dbReference type="Proteomes" id="UP000694416">
    <property type="component" value="Unplaced"/>
</dbReference>
<comment type="similarity">
    <text evidence="6">Belongs to the sarcoglycan alpha/epsilon family.</text>
</comment>
<dbReference type="InterPro" id="IPR006644">
    <property type="entry name" value="Cadg"/>
</dbReference>
<evidence type="ECO:0000256" key="13">
    <source>
        <dbReference type="ARBA" id="ARBA00023034"/>
    </source>
</evidence>
<evidence type="ECO:0000256" key="6">
    <source>
        <dbReference type="ARBA" id="ARBA00007721"/>
    </source>
</evidence>
<dbReference type="AlphaFoldDB" id="A0A8C9IBH7"/>
<dbReference type="InterPro" id="IPR008908">
    <property type="entry name" value="Sarcoglycan_alpha/epsilon"/>
</dbReference>
<evidence type="ECO:0000256" key="17">
    <source>
        <dbReference type="ARBA" id="ARBA00023273"/>
    </source>
</evidence>
<keyword evidence="21" id="KW-1185">Reference proteome</keyword>
<keyword evidence="8" id="KW-1003">Cell membrane</keyword>
<evidence type="ECO:0000256" key="14">
    <source>
        <dbReference type="ARBA" id="ARBA00023136"/>
    </source>
</evidence>
<organism evidence="20 21">
    <name type="scientific">Piliocolobus tephrosceles</name>
    <name type="common">Ugandan red Colobus</name>
    <dbReference type="NCBI Taxonomy" id="591936"/>
    <lineage>
        <taxon>Eukaryota</taxon>
        <taxon>Metazoa</taxon>
        <taxon>Chordata</taxon>
        <taxon>Craniata</taxon>
        <taxon>Vertebrata</taxon>
        <taxon>Euteleostomi</taxon>
        <taxon>Mammalia</taxon>
        <taxon>Eutheria</taxon>
        <taxon>Euarchontoglires</taxon>
        <taxon>Primates</taxon>
        <taxon>Haplorrhini</taxon>
        <taxon>Catarrhini</taxon>
        <taxon>Cercopithecidae</taxon>
        <taxon>Colobinae</taxon>
        <taxon>Piliocolobus</taxon>
    </lineage>
</organism>
<feature type="domain" description="Dystroglycan-type cadherin-like" evidence="19">
    <location>
        <begin position="49"/>
        <end position="157"/>
    </location>
</feature>
<keyword evidence="14 18" id="KW-0472">Membrane</keyword>
<comment type="function">
    <text evidence="1">Component of the sarcoglycan complex, a subcomplex of the dystrophin-glycoprotein complex which forms a link between the F-actin cytoskeleton and the extracellular matrix.</text>
</comment>
<evidence type="ECO:0000256" key="2">
    <source>
        <dbReference type="ARBA" id="ARBA00004245"/>
    </source>
</evidence>
<dbReference type="InterPro" id="IPR048347">
    <property type="entry name" value="Sarcoglycan_C"/>
</dbReference>
<name>A0A8C9IBH7_9PRIM</name>
<dbReference type="InterPro" id="IPR048346">
    <property type="entry name" value="Sarcoglycan_N"/>
</dbReference>
<evidence type="ECO:0000256" key="7">
    <source>
        <dbReference type="ARBA" id="ARBA00019887"/>
    </source>
</evidence>
<evidence type="ECO:0000256" key="4">
    <source>
        <dbReference type="ARBA" id="ARBA00004513"/>
    </source>
</evidence>
<keyword evidence="17" id="KW-0966">Cell projection</keyword>